<dbReference type="EMBL" id="FOVG01000003">
    <property type="protein sequence ID" value="SFO16447.1"/>
    <property type="molecule type" value="Genomic_DNA"/>
</dbReference>
<dbReference type="RefSeq" id="WP_090965264.1">
    <property type="nucleotide sequence ID" value="NZ_FOVG01000003.1"/>
</dbReference>
<gene>
    <name evidence="1" type="ORF">SAMN05428971_3168</name>
</gene>
<reference evidence="2" key="1">
    <citation type="submission" date="2016-10" db="EMBL/GenBank/DDBJ databases">
        <authorList>
            <person name="Varghese N."/>
            <person name="Submissions S."/>
        </authorList>
    </citation>
    <scope>NUCLEOTIDE SEQUENCE [LARGE SCALE GENOMIC DNA]</scope>
    <source>
        <strain evidence="2">OV426</strain>
    </source>
</reference>
<proteinExistence type="predicted"/>
<evidence type="ECO:0000313" key="2">
    <source>
        <dbReference type="Proteomes" id="UP000198968"/>
    </source>
</evidence>
<organism evidence="1 2">
    <name type="scientific">Candidatus Pantoea varia</name>
    <dbReference type="NCBI Taxonomy" id="1881036"/>
    <lineage>
        <taxon>Bacteria</taxon>
        <taxon>Pseudomonadati</taxon>
        <taxon>Pseudomonadota</taxon>
        <taxon>Gammaproteobacteria</taxon>
        <taxon>Enterobacterales</taxon>
        <taxon>Erwiniaceae</taxon>
        <taxon>Pantoea</taxon>
    </lineage>
</organism>
<keyword evidence="2" id="KW-1185">Reference proteome</keyword>
<accession>A0A1I5EYA4</accession>
<dbReference type="OrthoDB" id="6520322at2"/>
<name>A0A1I5EYA4_9GAMM</name>
<dbReference type="AlphaFoldDB" id="A0A1I5EYA4"/>
<sequence length="68" mass="7814">MKTVKAYTLNEARLKLTSGNYKGVLIDFDISADEFFVLFNEWKGKNTIIEKIGSRFLIKNKSPDETLI</sequence>
<dbReference type="Proteomes" id="UP000198968">
    <property type="component" value="Unassembled WGS sequence"/>
</dbReference>
<protein>
    <submittedName>
        <fullName evidence="1">Uncharacterized protein</fullName>
    </submittedName>
</protein>
<evidence type="ECO:0000313" key="1">
    <source>
        <dbReference type="EMBL" id="SFO16447.1"/>
    </source>
</evidence>